<dbReference type="STRING" id="1660073.CSUIS_0267"/>
<feature type="domain" description="Cytochrome c" evidence="6">
    <location>
        <begin position="44"/>
        <end position="137"/>
    </location>
</feature>
<proteinExistence type="predicted"/>
<dbReference type="InterPro" id="IPR009056">
    <property type="entry name" value="Cyt_c-like_dom"/>
</dbReference>
<evidence type="ECO:0000259" key="6">
    <source>
        <dbReference type="PROSITE" id="PS51007"/>
    </source>
</evidence>
<dbReference type="GO" id="GO:0020037">
    <property type="term" value="F:heme binding"/>
    <property type="evidence" value="ECO:0007669"/>
    <property type="project" value="InterPro"/>
</dbReference>
<dbReference type="RefSeq" id="WP_086296800.1">
    <property type="nucleotide sequence ID" value="NZ_CP018789.1"/>
</dbReference>
<sequence>MKKVALLFLCAYALNAAQFNPAMQGYIDELRLEAKNLDPNFKDFDALRGEKIFTTKNIGKNSQEISCQSCHGSDLKKEATNIFTNKTIAPLSPSANPSRLSDVKEVKKWLKRNFKDVYLREGTAIEKGDVLYYLIKQ</sequence>
<keyword evidence="1 4" id="KW-0349">Heme</keyword>
<dbReference type="PROSITE" id="PS51007">
    <property type="entry name" value="CYTC"/>
    <property type="match status" value="1"/>
</dbReference>
<name>A0A1X9SV18_9BACT</name>
<evidence type="ECO:0000313" key="7">
    <source>
        <dbReference type="EMBL" id="ARR00112.1"/>
    </source>
</evidence>
<keyword evidence="3 4" id="KW-0408">Iron</keyword>
<dbReference type="GO" id="GO:0046872">
    <property type="term" value="F:metal ion binding"/>
    <property type="evidence" value="ECO:0007669"/>
    <property type="project" value="UniProtKB-KW"/>
</dbReference>
<dbReference type="InterPro" id="IPR036909">
    <property type="entry name" value="Cyt_c-like_dom_sf"/>
</dbReference>
<dbReference type="GO" id="GO:0009055">
    <property type="term" value="F:electron transfer activity"/>
    <property type="evidence" value="ECO:0007669"/>
    <property type="project" value="InterPro"/>
</dbReference>
<feature type="chain" id="PRO_5010991730" evidence="5">
    <location>
        <begin position="17"/>
        <end position="137"/>
    </location>
</feature>
<dbReference type="KEGG" id="camy:CSUIS_0267"/>
<dbReference type="SUPFAM" id="SSF46626">
    <property type="entry name" value="Cytochrome c"/>
    <property type="match status" value="1"/>
</dbReference>
<keyword evidence="5" id="KW-0732">Signal</keyword>
<gene>
    <name evidence="7" type="ORF">CSUIS_0267</name>
</gene>
<organism evidence="7 8">
    <name type="scientific">Campylobacter porcelli</name>
    <dbReference type="NCBI Taxonomy" id="1660073"/>
    <lineage>
        <taxon>Bacteria</taxon>
        <taxon>Pseudomonadati</taxon>
        <taxon>Campylobacterota</taxon>
        <taxon>Epsilonproteobacteria</taxon>
        <taxon>Campylobacterales</taxon>
        <taxon>Campylobacteraceae</taxon>
        <taxon>Campylobacter</taxon>
    </lineage>
</organism>
<protein>
    <submittedName>
        <fullName evidence="7">DUF1924 domain protein</fullName>
    </submittedName>
</protein>
<evidence type="ECO:0000313" key="8">
    <source>
        <dbReference type="Proteomes" id="UP000194260"/>
    </source>
</evidence>
<dbReference type="EMBL" id="CP018789">
    <property type="protein sequence ID" value="ARR00112.1"/>
    <property type="molecule type" value="Genomic_DNA"/>
</dbReference>
<evidence type="ECO:0000256" key="2">
    <source>
        <dbReference type="ARBA" id="ARBA00022723"/>
    </source>
</evidence>
<feature type="signal peptide" evidence="5">
    <location>
        <begin position="1"/>
        <end position="16"/>
    </location>
</feature>
<evidence type="ECO:0000256" key="3">
    <source>
        <dbReference type="ARBA" id="ARBA00023004"/>
    </source>
</evidence>
<keyword evidence="2 4" id="KW-0479">Metal-binding</keyword>
<reference evidence="8" key="1">
    <citation type="journal article" date="2017" name="Genome Biol. Evol.">
        <title>Comparative Genomic Analysis Identifies a Campylobacter Clade Deficient in Selenium Metabolism.</title>
        <authorList>
            <person name="Miller W.G."/>
            <person name="Yee E."/>
            <person name="Lopes B.S."/>
            <person name="Chapman M.H."/>
            <person name="Huynh S."/>
            <person name="Bono J.L."/>
            <person name="Parker C.T."/>
            <person name="Strachan N.J.C."/>
            <person name="Forbes K.J."/>
        </authorList>
    </citation>
    <scope>NUCLEOTIDE SEQUENCE [LARGE SCALE GENOMIC DNA]</scope>
    <source>
        <strain evidence="8">RM6137</strain>
    </source>
</reference>
<dbReference type="Gene3D" id="1.10.760.10">
    <property type="entry name" value="Cytochrome c-like domain"/>
    <property type="match status" value="1"/>
</dbReference>
<evidence type="ECO:0000256" key="1">
    <source>
        <dbReference type="ARBA" id="ARBA00022617"/>
    </source>
</evidence>
<dbReference type="InterPro" id="IPR015170">
    <property type="entry name" value="DUF1924_SHP"/>
</dbReference>
<evidence type="ECO:0000256" key="5">
    <source>
        <dbReference type="SAM" id="SignalP"/>
    </source>
</evidence>
<dbReference type="AlphaFoldDB" id="A0A1X9SV18"/>
<evidence type="ECO:0000256" key="4">
    <source>
        <dbReference type="PROSITE-ProRule" id="PRU00433"/>
    </source>
</evidence>
<dbReference type="Pfam" id="PF09086">
    <property type="entry name" value="DUF1924"/>
    <property type="match status" value="1"/>
</dbReference>
<accession>A0A1X9SV18</accession>
<dbReference type="Proteomes" id="UP000194260">
    <property type="component" value="Chromosome"/>
</dbReference>